<sequence>MVRCPRVAWRLAAATAAAGGSTLAPACCEERKKGVVFVAPDMRGGRGNQGLRGLLLAFHGQGLRHAVEVRRSSTPGACFVDRRIHEYVEDVLNSGGRAANLEKAFSYRCVDAPGQSLEDVDVATAAAKVRNASAGVDLLAAVPSAFEELIPFADQLSSALSLPLANDASTSRLRVDKFQMQQAVRERCGVGVRQTLAASVPEALAGSGGIGYPMIVKPVNSAASDGLFLCRSEAELKLAVQSNLSSAGVFQQKKTAVVLQEYLQGEHFVVNSISLDGTHLVQDLWRDEKICSDREIFYGHQTLVDAEEHRDVLEFTYQALDAVGLGVGAAHLEVVRTREGVRLVEINPRTAGHEPRATQIVGHDQYTRLAQAVLRPGDFLEDAAKPDNARPWPNGSMMVVFLRAPADAEVPSAELLKIVELPTFRSFDRAPVAMLEEVLANYPFSFWIAARTRDLFTVPMAVLLAGPEEALDRDLRRIRDLEMTTLYQRYGSFDPVACAGVLTGGDYDAWKARRAELAAKRNAEKAAETDKTGTAPIPPTPPNDGCISTSERGMLRLGRFGLRDLPKRFEGGFGAVQDWSRVLSLGEQQRLAAARCLTTQPRFVVLDEATSALPLAAEKTVYD</sequence>
<name>A0A812MHV7_9DINO</name>
<keyword evidence="1" id="KW-0436">Ligase</keyword>
<dbReference type="Gene3D" id="3.40.50.300">
    <property type="entry name" value="P-loop containing nucleotide triphosphate hydrolases"/>
    <property type="match status" value="1"/>
</dbReference>
<gene>
    <name evidence="8" type="primary">ddaF</name>
    <name evidence="8" type="ORF">SNEC2469_LOCUS6100</name>
</gene>
<feature type="compositionally biased region" description="Basic and acidic residues" evidence="5">
    <location>
        <begin position="521"/>
        <end position="531"/>
    </location>
</feature>
<evidence type="ECO:0000256" key="1">
    <source>
        <dbReference type="ARBA" id="ARBA00022598"/>
    </source>
</evidence>
<evidence type="ECO:0000256" key="4">
    <source>
        <dbReference type="PROSITE-ProRule" id="PRU00409"/>
    </source>
</evidence>
<keyword evidence="6" id="KW-0732">Signal</keyword>
<dbReference type="PROSITE" id="PS50975">
    <property type="entry name" value="ATP_GRASP"/>
    <property type="match status" value="1"/>
</dbReference>
<dbReference type="Pfam" id="PF13535">
    <property type="entry name" value="ATP-grasp_4"/>
    <property type="match status" value="1"/>
</dbReference>
<evidence type="ECO:0000256" key="6">
    <source>
        <dbReference type="SAM" id="SignalP"/>
    </source>
</evidence>
<dbReference type="InterPro" id="IPR027417">
    <property type="entry name" value="P-loop_NTPase"/>
</dbReference>
<protein>
    <submittedName>
        <fullName evidence="8">DdaF protein</fullName>
    </submittedName>
</protein>
<evidence type="ECO:0000313" key="9">
    <source>
        <dbReference type="Proteomes" id="UP000601435"/>
    </source>
</evidence>
<dbReference type="SUPFAM" id="SSF56059">
    <property type="entry name" value="Glutathione synthetase ATP-binding domain-like"/>
    <property type="match status" value="1"/>
</dbReference>
<dbReference type="PANTHER" id="PTHR43585:SF2">
    <property type="entry name" value="ATP-GRASP ENZYME FSQD"/>
    <property type="match status" value="1"/>
</dbReference>
<dbReference type="InterPro" id="IPR011761">
    <property type="entry name" value="ATP-grasp"/>
</dbReference>
<dbReference type="EMBL" id="CAJNJA010010864">
    <property type="protein sequence ID" value="CAE7263420.1"/>
    <property type="molecule type" value="Genomic_DNA"/>
</dbReference>
<comment type="caution">
    <text evidence="8">The sequence shown here is derived from an EMBL/GenBank/DDBJ whole genome shotgun (WGS) entry which is preliminary data.</text>
</comment>
<evidence type="ECO:0000313" key="8">
    <source>
        <dbReference type="EMBL" id="CAE7263420.1"/>
    </source>
</evidence>
<dbReference type="Proteomes" id="UP000601435">
    <property type="component" value="Unassembled WGS sequence"/>
</dbReference>
<feature type="non-terminal residue" evidence="8">
    <location>
        <position position="623"/>
    </location>
</feature>
<proteinExistence type="predicted"/>
<dbReference type="AlphaFoldDB" id="A0A812MHV7"/>
<evidence type="ECO:0000259" key="7">
    <source>
        <dbReference type="PROSITE" id="PS50975"/>
    </source>
</evidence>
<evidence type="ECO:0000256" key="2">
    <source>
        <dbReference type="ARBA" id="ARBA00022741"/>
    </source>
</evidence>
<feature type="domain" description="ATP-grasp" evidence="7">
    <location>
        <begin position="182"/>
        <end position="374"/>
    </location>
</feature>
<feature type="region of interest" description="Disordered" evidence="5">
    <location>
        <begin position="521"/>
        <end position="548"/>
    </location>
</feature>
<dbReference type="InterPro" id="IPR052032">
    <property type="entry name" value="ATP-dep_AA_Ligase"/>
</dbReference>
<dbReference type="PANTHER" id="PTHR43585">
    <property type="entry name" value="FUMIPYRROLE BIOSYNTHESIS PROTEIN C"/>
    <property type="match status" value="1"/>
</dbReference>
<dbReference type="Gene3D" id="3.30.470.20">
    <property type="entry name" value="ATP-grasp fold, B domain"/>
    <property type="match status" value="1"/>
</dbReference>
<feature type="signal peptide" evidence="6">
    <location>
        <begin position="1"/>
        <end position="19"/>
    </location>
</feature>
<dbReference type="OrthoDB" id="434648at2759"/>
<dbReference type="SUPFAM" id="SSF52540">
    <property type="entry name" value="P-loop containing nucleoside triphosphate hydrolases"/>
    <property type="match status" value="1"/>
</dbReference>
<organism evidence="8 9">
    <name type="scientific">Symbiodinium necroappetens</name>
    <dbReference type="NCBI Taxonomy" id="1628268"/>
    <lineage>
        <taxon>Eukaryota</taxon>
        <taxon>Sar</taxon>
        <taxon>Alveolata</taxon>
        <taxon>Dinophyceae</taxon>
        <taxon>Suessiales</taxon>
        <taxon>Symbiodiniaceae</taxon>
        <taxon>Symbiodinium</taxon>
    </lineage>
</organism>
<reference evidence="8" key="1">
    <citation type="submission" date="2021-02" db="EMBL/GenBank/DDBJ databases">
        <authorList>
            <person name="Dougan E. K."/>
            <person name="Rhodes N."/>
            <person name="Thang M."/>
            <person name="Chan C."/>
        </authorList>
    </citation>
    <scope>NUCLEOTIDE SEQUENCE</scope>
</reference>
<keyword evidence="9" id="KW-1185">Reference proteome</keyword>
<keyword evidence="2 4" id="KW-0547">Nucleotide-binding</keyword>
<feature type="chain" id="PRO_5032757846" evidence="6">
    <location>
        <begin position="20"/>
        <end position="623"/>
    </location>
</feature>
<keyword evidence="3 4" id="KW-0067">ATP-binding</keyword>
<dbReference type="GO" id="GO:0005524">
    <property type="term" value="F:ATP binding"/>
    <property type="evidence" value="ECO:0007669"/>
    <property type="project" value="UniProtKB-UniRule"/>
</dbReference>
<dbReference type="GO" id="GO:0016874">
    <property type="term" value="F:ligase activity"/>
    <property type="evidence" value="ECO:0007669"/>
    <property type="project" value="UniProtKB-KW"/>
</dbReference>
<dbReference type="GO" id="GO:0046872">
    <property type="term" value="F:metal ion binding"/>
    <property type="evidence" value="ECO:0007669"/>
    <property type="project" value="InterPro"/>
</dbReference>
<accession>A0A812MHV7</accession>
<evidence type="ECO:0000256" key="3">
    <source>
        <dbReference type="ARBA" id="ARBA00022840"/>
    </source>
</evidence>
<evidence type="ECO:0000256" key="5">
    <source>
        <dbReference type="SAM" id="MobiDB-lite"/>
    </source>
</evidence>